<proteinExistence type="predicted"/>
<reference evidence="3 4" key="1">
    <citation type="submission" date="2023-03" db="EMBL/GenBank/DDBJ databases">
        <title>Agriculturally important microbes genome sequencing.</title>
        <authorList>
            <person name="Dunlap C."/>
        </authorList>
    </citation>
    <scope>NUCLEOTIDE SEQUENCE [LARGE SCALE GENOMIC DNA]</scope>
    <source>
        <strain evidence="3 4">CBP-3203</strain>
    </source>
</reference>
<evidence type="ECO:0000313" key="3">
    <source>
        <dbReference type="EMBL" id="MEC0484049.1"/>
    </source>
</evidence>
<evidence type="ECO:0000256" key="2">
    <source>
        <dbReference type="SAM" id="Phobius"/>
    </source>
</evidence>
<evidence type="ECO:0008006" key="5">
    <source>
        <dbReference type="Google" id="ProtNLM"/>
    </source>
</evidence>
<gene>
    <name evidence="3" type="ORF">P8828_04160</name>
</gene>
<dbReference type="Proteomes" id="UP001341297">
    <property type="component" value="Unassembled WGS sequence"/>
</dbReference>
<keyword evidence="4" id="KW-1185">Reference proteome</keyword>
<sequence>MLLEILVGGMFVFIVFFLVFRGIKSGHLPRFDDSPEEDAREEKNDKPQ</sequence>
<keyword evidence="2" id="KW-0812">Transmembrane</keyword>
<feature type="region of interest" description="Disordered" evidence="1">
    <location>
        <begin position="26"/>
        <end position="48"/>
    </location>
</feature>
<feature type="transmembrane region" description="Helical" evidence="2">
    <location>
        <begin position="6"/>
        <end position="23"/>
    </location>
</feature>
<comment type="caution">
    <text evidence="3">The sequence shown here is derived from an EMBL/GenBank/DDBJ whole genome shotgun (WGS) entry which is preliminary data.</text>
</comment>
<dbReference type="RefSeq" id="WP_156183675.1">
    <property type="nucleotide sequence ID" value="NZ_CP023481.1"/>
</dbReference>
<keyword evidence="2" id="KW-1133">Transmembrane helix</keyword>
<accession>A0ABU6GZ55</accession>
<protein>
    <recommendedName>
        <fullName evidence="5">CcoQ/FixQ family Cbb3-type cytochrome c oxidase assembly chaperone</fullName>
    </recommendedName>
</protein>
<evidence type="ECO:0000256" key="1">
    <source>
        <dbReference type="SAM" id="MobiDB-lite"/>
    </source>
</evidence>
<name>A0ABU6GZ55_9BACI</name>
<evidence type="ECO:0000313" key="4">
    <source>
        <dbReference type="Proteomes" id="UP001341297"/>
    </source>
</evidence>
<dbReference type="EMBL" id="JARRTL010000006">
    <property type="protein sequence ID" value="MEC0484049.1"/>
    <property type="molecule type" value="Genomic_DNA"/>
</dbReference>
<keyword evidence="2" id="KW-0472">Membrane</keyword>
<organism evidence="3 4">
    <name type="scientific">Bacillus glycinifermentans</name>
    <dbReference type="NCBI Taxonomy" id="1664069"/>
    <lineage>
        <taxon>Bacteria</taxon>
        <taxon>Bacillati</taxon>
        <taxon>Bacillota</taxon>
        <taxon>Bacilli</taxon>
        <taxon>Bacillales</taxon>
        <taxon>Bacillaceae</taxon>
        <taxon>Bacillus</taxon>
    </lineage>
</organism>